<protein>
    <submittedName>
        <fullName evidence="2">SnoaL-like polyketide cyclase</fullName>
    </submittedName>
</protein>
<evidence type="ECO:0000313" key="2">
    <source>
        <dbReference type="EMBL" id="REE81822.1"/>
    </source>
</evidence>
<keyword evidence="3" id="KW-1185">Reference proteome</keyword>
<organism evidence="2 3">
    <name type="scientific">Lutibacter oceani</name>
    <dbReference type="NCBI Taxonomy" id="1853311"/>
    <lineage>
        <taxon>Bacteria</taxon>
        <taxon>Pseudomonadati</taxon>
        <taxon>Bacteroidota</taxon>
        <taxon>Flavobacteriia</taxon>
        <taxon>Flavobacteriales</taxon>
        <taxon>Flavobacteriaceae</taxon>
        <taxon>Lutibacter</taxon>
    </lineage>
</organism>
<dbReference type="AlphaFoldDB" id="A0A3D9RZ95"/>
<dbReference type="Proteomes" id="UP000256429">
    <property type="component" value="Unassembled WGS sequence"/>
</dbReference>
<comment type="caution">
    <text evidence="2">The sequence shown here is derived from an EMBL/GenBank/DDBJ whole genome shotgun (WGS) entry which is preliminary data.</text>
</comment>
<keyword evidence="1" id="KW-0732">Signal</keyword>
<gene>
    <name evidence="2" type="ORF">BX611_1361</name>
</gene>
<dbReference type="GO" id="GO:0030638">
    <property type="term" value="P:polyketide metabolic process"/>
    <property type="evidence" value="ECO:0007669"/>
    <property type="project" value="InterPro"/>
</dbReference>
<dbReference type="InterPro" id="IPR009959">
    <property type="entry name" value="Cyclase_SnoaL-like"/>
</dbReference>
<evidence type="ECO:0000313" key="3">
    <source>
        <dbReference type="Proteomes" id="UP000256429"/>
    </source>
</evidence>
<dbReference type="PROSITE" id="PS51257">
    <property type="entry name" value="PROKAR_LIPOPROTEIN"/>
    <property type="match status" value="1"/>
</dbReference>
<dbReference type="Pfam" id="PF07366">
    <property type="entry name" value="SnoaL"/>
    <property type="match status" value="1"/>
</dbReference>
<dbReference type="Gene3D" id="3.10.450.50">
    <property type="match status" value="1"/>
</dbReference>
<accession>A0A3D9RZ95</accession>
<dbReference type="EMBL" id="QTTQ01000010">
    <property type="protein sequence ID" value="REE81822.1"/>
    <property type="molecule type" value="Genomic_DNA"/>
</dbReference>
<feature type="chain" id="PRO_5017598909" evidence="1">
    <location>
        <begin position="27"/>
        <end position="174"/>
    </location>
</feature>
<dbReference type="PANTHER" id="PTHR38436">
    <property type="entry name" value="POLYKETIDE CYCLASE SNOAL-LIKE DOMAIN"/>
    <property type="match status" value="1"/>
</dbReference>
<dbReference type="PANTHER" id="PTHR38436:SF1">
    <property type="entry name" value="ESTER CYCLASE"/>
    <property type="match status" value="1"/>
</dbReference>
<dbReference type="OrthoDB" id="1442472at2"/>
<dbReference type="InterPro" id="IPR032710">
    <property type="entry name" value="NTF2-like_dom_sf"/>
</dbReference>
<name>A0A3D9RZ95_9FLAO</name>
<evidence type="ECO:0000256" key="1">
    <source>
        <dbReference type="SAM" id="SignalP"/>
    </source>
</evidence>
<feature type="signal peptide" evidence="1">
    <location>
        <begin position="1"/>
        <end position="26"/>
    </location>
</feature>
<dbReference type="SUPFAM" id="SSF54427">
    <property type="entry name" value="NTF2-like"/>
    <property type="match status" value="1"/>
</dbReference>
<proteinExistence type="predicted"/>
<reference evidence="2 3" key="1">
    <citation type="submission" date="2018-08" db="EMBL/GenBank/DDBJ databases">
        <title>Genomic Encyclopedia of Type Strains, Phase III (KMG-III): the genomes of soil and plant-associated and newly described type strains.</title>
        <authorList>
            <person name="Whitman W."/>
        </authorList>
    </citation>
    <scope>NUCLEOTIDE SEQUENCE [LARGE SCALE GENOMIC DNA]</scope>
    <source>
        <strain evidence="2 3">325-5</strain>
    </source>
</reference>
<sequence length="174" mass="20036">MNLMKAIKFLLVLLLVFFISCNSDQANIEAKEALINANLELFIKTFHNKKDDVAQLKNIVEESYVRKINGVIVASNLQELKANIHFFFSGFPDFNLVNNKSYIKDNDVFMYWTFTGSNIAEFAEHPATGKKVTVNGFSHMYFNNQGKLYKEEVFYNELDLLQQLGYTLKTPVVE</sequence>